<dbReference type="Proteomes" id="UP000182544">
    <property type="component" value="Unassembled WGS sequence"/>
</dbReference>
<evidence type="ECO:0000313" key="2">
    <source>
        <dbReference type="Proteomes" id="UP000182544"/>
    </source>
</evidence>
<dbReference type="OrthoDB" id="1422163at2"/>
<gene>
    <name evidence="1" type="ORF">SAMN05428642_102740</name>
</gene>
<name>A0A1K2IJJ1_9FLAO</name>
<dbReference type="InterPro" id="IPR008969">
    <property type="entry name" value="CarboxyPept-like_regulatory"/>
</dbReference>
<organism evidence="1 2">
    <name type="scientific">Flaviramulus basaltis</name>
    <dbReference type="NCBI Taxonomy" id="369401"/>
    <lineage>
        <taxon>Bacteria</taxon>
        <taxon>Pseudomonadati</taxon>
        <taxon>Bacteroidota</taxon>
        <taxon>Flavobacteriia</taxon>
        <taxon>Flavobacteriales</taxon>
        <taxon>Flavobacteriaceae</taxon>
        <taxon>Flaviramulus</taxon>
    </lineage>
</organism>
<dbReference type="SUPFAM" id="SSF49464">
    <property type="entry name" value="Carboxypeptidase regulatory domain-like"/>
    <property type="match status" value="1"/>
</dbReference>
<evidence type="ECO:0000313" key="1">
    <source>
        <dbReference type="EMBL" id="SFZ92462.1"/>
    </source>
</evidence>
<proteinExistence type="predicted"/>
<dbReference type="EMBL" id="FPKV01000002">
    <property type="protein sequence ID" value="SFZ92462.1"/>
    <property type="molecule type" value="Genomic_DNA"/>
</dbReference>
<reference evidence="1 2" key="1">
    <citation type="submission" date="2016-10" db="EMBL/GenBank/DDBJ databases">
        <authorList>
            <person name="de Groot N.N."/>
        </authorList>
    </citation>
    <scope>NUCLEOTIDE SEQUENCE [LARGE SCALE GENOMIC DNA]</scope>
    <source>
        <strain evidence="1 2">DSM 18180</strain>
    </source>
</reference>
<dbReference type="RefSeq" id="WP_072401817.1">
    <property type="nucleotide sequence ID" value="NZ_FPKV01000002.1"/>
</dbReference>
<dbReference type="AlphaFoldDB" id="A0A1K2IJJ1"/>
<sequence>MYKLKSIILIFFPIIMVSQNITGKVYDSQTTVKGATVYNTTKEQLNYTDENGVFEIDANINDTLIFYSLFHSQKTLVVNKNHFKEVLVIELKKTVNELDEVLLNNTKPKPFNEKKQTITLNEQIKNDIKSNPYKYGTQPNGSIDLIAIAGLIGKLFKKKKPKESSIIPISFKQFDSLFTNDTFFNYKLLNKDLKIPNDYKLLFFDYCEAQQIEKKLILKENQFLLLDELLNCSNDFLVILNDYKNNDSLIKN</sequence>
<protein>
    <submittedName>
        <fullName evidence="1">CarboxypepD_reg-like domain-containing protein</fullName>
    </submittedName>
</protein>
<dbReference type="STRING" id="369401.SAMN05428642_102740"/>
<keyword evidence="2" id="KW-1185">Reference proteome</keyword>
<accession>A0A1K2IJJ1</accession>
<dbReference type="Pfam" id="PF13715">
    <property type="entry name" value="CarbopepD_reg_2"/>
    <property type="match status" value="1"/>
</dbReference>